<evidence type="ECO:0000256" key="1">
    <source>
        <dbReference type="ARBA" id="ARBA00022729"/>
    </source>
</evidence>
<dbReference type="AlphaFoldDB" id="A0A242CC60"/>
<dbReference type="Gene3D" id="2.60.40.1240">
    <property type="match status" value="1"/>
</dbReference>
<evidence type="ECO:0000313" key="5">
    <source>
        <dbReference type="Proteomes" id="UP000195139"/>
    </source>
</evidence>
<reference evidence="4" key="1">
    <citation type="submission" date="2017-05" db="EMBL/GenBank/DDBJ databases">
        <title>The Genome Sequence of Enterococcus sp. 4G2_DIV0659.</title>
        <authorList>
            <consortium name="The Broad Institute Genomics Platform"/>
            <consortium name="The Broad Institute Genomic Center for Infectious Diseases"/>
            <person name="Earl A."/>
            <person name="Manson A."/>
            <person name="Schwartman J."/>
            <person name="Gilmore M."/>
            <person name="Abouelleil A."/>
            <person name="Cao P."/>
            <person name="Chapman S."/>
            <person name="Cusick C."/>
            <person name="Shea T."/>
            <person name="Young S."/>
            <person name="Neafsey D."/>
            <person name="Nusbaum C."/>
            <person name="Birren B."/>
        </authorList>
    </citation>
    <scope>NUCLEOTIDE SEQUENCE [LARGE SCALE GENOMIC DNA]</scope>
    <source>
        <strain evidence="4">4G2_DIV0659</strain>
    </source>
</reference>
<keyword evidence="5" id="KW-1185">Reference proteome</keyword>
<dbReference type="InterPro" id="IPR029050">
    <property type="entry name" value="Immunoprotect_excell_Ig-like"/>
</dbReference>
<keyword evidence="1" id="KW-0732">Signal</keyword>
<evidence type="ECO:0000313" key="4">
    <source>
        <dbReference type="EMBL" id="OTO07844.1"/>
    </source>
</evidence>
<evidence type="ECO:0000259" key="2">
    <source>
        <dbReference type="Pfam" id="PF16729"/>
    </source>
</evidence>
<proteinExistence type="predicted"/>
<name>A0A242CC60_9ENTE</name>
<dbReference type="STRING" id="1834181.A5880_002114"/>
<accession>A0A242CC60</accession>
<protein>
    <recommendedName>
        <fullName evidence="2">DUF5067 domain-containing protein</fullName>
    </recommendedName>
</protein>
<dbReference type="EMBL" id="NGLE02000001">
    <property type="protein sequence ID" value="MEI5993775.1"/>
    <property type="molecule type" value="Genomic_DNA"/>
</dbReference>
<dbReference type="EMBL" id="NGLE01000003">
    <property type="protein sequence ID" value="OTO07844.1"/>
    <property type="molecule type" value="Genomic_DNA"/>
</dbReference>
<dbReference type="InterPro" id="IPR031989">
    <property type="entry name" value="DUF5067"/>
</dbReference>
<gene>
    <name evidence="3" type="ORF">A5880_001322</name>
    <name evidence="4" type="ORF">A5880_002114</name>
</gene>
<feature type="domain" description="DUF5067" evidence="2">
    <location>
        <begin position="184"/>
        <end position="308"/>
    </location>
</feature>
<dbReference type="PROSITE" id="PS51257">
    <property type="entry name" value="PROKAR_LIPOPROTEIN"/>
    <property type="match status" value="1"/>
</dbReference>
<sequence>MKQRKIIALILMAVVVLFSGCSEKLSETKETFEGQGVTYEMQLPSSWKVDSEDKSENYGLQTSFSAEDKKSNSYMFATVTPVNEVKQKGFAEQTREQLKERYGYKKAKDIYMKEYKINGSPVCKYTLNTVFKEKDVWAHMYYMWTENGFVQVTFYSADDSNYEKRSKLIDESVGTLKEVSFDTEKFNEAQKKQKEDEGDVVTLENKTMKVEMTGVRKVVGENKKNVLAIRYTFTNNSSEQASASVFKELITAKQKDKKLSEGTLPEDTSFLDLKELVNNQSKVIPQGQSIDSVIFYELADNSIVELSYSQEAFPGTEPTKAVVPE</sequence>
<reference evidence="3 5" key="2">
    <citation type="submission" date="2018-07" db="EMBL/GenBank/DDBJ databases">
        <title>The Genome Sequence of Enterococcus sp. DIV0659b.</title>
        <authorList>
            <consortium name="The Broad Institute Genomics Platform"/>
            <consortium name="The Broad Institute Genomic Center for Infectious Diseases"/>
            <person name="Earl A."/>
            <person name="Manson A."/>
            <person name="Schwartman J."/>
            <person name="Gilmore M."/>
            <person name="Abouelleil A."/>
            <person name="Cao P."/>
            <person name="Chapman S."/>
            <person name="Cusick C."/>
            <person name="Shea T."/>
            <person name="Young S."/>
            <person name="Neafsey D."/>
            <person name="Nusbaum C."/>
            <person name="Birren B."/>
        </authorList>
    </citation>
    <scope>NUCLEOTIDE SEQUENCE [LARGE SCALE GENOMIC DNA]</scope>
    <source>
        <strain evidence="3 5">4G2_DIV0659</strain>
    </source>
</reference>
<dbReference type="Pfam" id="PF16729">
    <property type="entry name" value="DUF5067"/>
    <property type="match status" value="1"/>
</dbReference>
<organism evidence="4">
    <name type="scientific">Candidatus Enterococcus mansonii</name>
    <dbReference type="NCBI Taxonomy" id="1834181"/>
    <lineage>
        <taxon>Bacteria</taxon>
        <taxon>Bacillati</taxon>
        <taxon>Bacillota</taxon>
        <taxon>Bacilli</taxon>
        <taxon>Lactobacillales</taxon>
        <taxon>Enterococcaceae</taxon>
        <taxon>Enterococcus</taxon>
    </lineage>
</organism>
<dbReference type="RefSeq" id="WP_086330997.1">
    <property type="nucleotide sequence ID" value="NZ_NGLE02000001.1"/>
</dbReference>
<dbReference type="OrthoDB" id="2179640at2"/>
<dbReference type="Proteomes" id="UP000195139">
    <property type="component" value="Unassembled WGS sequence"/>
</dbReference>
<evidence type="ECO:0000313" key="3">
    <source>
        <dbReference type="EMBL" id="MEI5993775.1"/>
    </source>
</evidence>
<comment type="caution">
    <text evidence="4">The sequence shown here is derived from an EMBL/GenBank/DDBJ whole genome shotgun (WGS) entry which is preliminary data.</text>
</comment>